<name>A0A371FI60_MUCPR</name>
<evidence type="ECO:0000256" key="1">
    <source>
        <dbReference type="SAM" id="MobiDB-lite"/>
    </source>
</evidence>
<keyword evidence="4" id="KW-1185">Reference proteome</keyword>
<dbReference type="Gene3D" id="3.30.70.100">
    <property type="match status" value="2"/>
</dbReference>
<dbReference type="InterPro" id="IPR006121">
    <property type="entry name" value="HMA_dom"/>
</dbReference>
<feature type="non-terminal residue" evidence="3">
    <location>
        <position position="1"/>
    </location>
</feature>
<protein>
    <submittedName>
        <fullName evidence="3">Heavy metal-associated isoprenylated plant protein 9</fullName>
    </submittedName>
</protein>
<dbReference type="Proteomes" id="UP000257109">
    <property type="component" value="Unassembled WGS sequence"/>
</dbReference>
<dbReference type="SUPFAM" id="SSF55008">
    <property type="entry name" value="HMA, heavy metal-associated domain"/>
    <property type="match status" value="2"/>
</dbReference>
<sequence length="360" mass="40704">ILWLRSLAKLTIGGVKVAFLVHKDESSPRVQRKRPREQPVVEAKPEENKEEKPEEKPAEEKKEEKPEEEKKEEPKPPSPCVLFVDLHCVGCAKKIERYIMKMRGVEGVVIDMAKNEVTIKGIVEPQAICNIITKKTKRRASVISPLPAAEGEPIPEVVNSQVSGPVTVELNVNMHCEACAEQLKRKILQMRGVQTAMTEFSTGKVLVTGTMDANKLVDYVYRRTKKQAKIVPQPEPEPEKKEESTEAEKPAAEENKPEEKKEEEKPPEEAKKEEGGGDNKGENKEEKGENKEEKGGEEGQEGQEEAKKEENMVMVANNYIDDEGLKRMMYYYHYPPLYVIERTPPPQLFSDENPNACCIT</sequence>
<dbReference type="CDD" id="cd00371">
    <property type="entry name" value="HMA"/>
    <property type="match status" value="2"/>
</dbReference>
<evidence type="ECO:0000313" key="4">
    <source>
        <dbReference type="Proteomes" id="UP000257109"/>
    </source>
</evidence>
<proteinExistence type="predicted"/>
<dbReference type="PANTHER" id="PTHR47066">
    <property type="entry name" value="HEAVY METAL-ASSOCIATED ISOPRENYLATED PLANT PROTEIN 9"/>
    <property type="match status" value="1"/>
</dbReference>
<dbReference type="AlphaFoldDB" id="A0A371FI60"/>
<feature type="domain" description="HMA" evidence="2">
    <location>
        <begin position="165"/>
        <end position="229"/>
    </location>
</feature>
<evidence type="ECO:0000259" key="2">
    <source>
        <dbReference type="PROSITE" id="PS50846"/>
    </source>
</evidence>
<dbReference type="InterPro" id="IPR044258">
    <property type="entry name" value="HIPP09-like"/>
</dbReference>
<dbReference type="PROSITE" id="PS50846">
    <property type="entry name" value="HMA_2"/>
    <property type="match status" value="2"/>
</dbReference>
<dbReference type="OrthoDB" id="1926387at2759"/>
<dbReference type="GO" id="GO:0046872">
    <property type="term" value="F:metal ion binding"/>
    <property type="evidence" value="ECO:0007669"/>
    <property type="project" value="InterPro"/>
</dbReference>
<feature type="compositionally biased region" description="Basic and acidic residues" evidence="1">
    <location>
        <begin position="36"/>
        <end position="75"/>
    </location>
</feature>
<dbReference type="STRING" id="157652.A0A371FI60"/>
<feature type="domain" description="HMA" evidence="2">
    <location>
        <begin position="77"/>
        <end position="140"/>
    </location>
</feature>
<dbReference type="PANTHER" id="PTHR47066:SF1">
    <property type="entry name" value="HEAVY METAL-ASSOCIATED ISOPRENYLATED PLANT PROTEIN 9"/>
    <property type="match status" value="1"/>
</dbReference>
<organism evidence="3 4">
    <name type="scientific">Mucuna pruriens</name>
    <name type="common">Velvet bean</name>
    <name type="synonym">Dolichos pruriens</name>
    <dbReference type="NCBI Taxonomy" id="157652"/>
    <lineage>
        <taxon>Eukaryota</taxon>
        <taxon>Viridiplantae</taxon>
        <taxon>Streptophyta</taxon>
        <taxon>Embryophyta</taxon>
        <taxon>Tracheophyta</taxon>
        <taxon>Spermatophyta</taxon>
        <taxon>Magnoliopsida</taxon>
        <taxon>eudicotyledons</taxon>
        <taxon>Gunneridae</taxon>
        <taxon>Pentapetalae</taxon>
        <taxon>rosids</taxon>
        <taxon>fabids</taxon>
        <taxon>Fabales</taxon>
        <taxon>Fabaceae</taxon>
        <taxon>Papilionoideae</taxon>
        <taxon>50 kb inversion clade</taxon>
        <taxon>NPAAA clade</taxon>
        <taxon>indigoferoid/millettioid clade</taxon>
        <taxon>Phaseoleae</taxon>
        <taxon>Mucuna</taxon>
    </lineage>
</organism>
<gene>
    <name evidence="3" type="primary">HIPP09</name>
    <name evidence="3" type="ORF">CR513_41783</name>
</gene>
<dbReference type="Pfam" id="PF00403">
    <property type="entry name" value="HMA"/>
    <property type="match status" value="2"/>
</dbReference>
<dbReference type="InterPro" id="IPR036163">
    <property type="entry name" value="HMA_dom_sf"/>
</dbReference>
<reference evidence="3" key="1">
    <citation type="submission" date="2018-05" db="EMBL/GenBank/DDBJ databases">
        <title>Draft genome of Mucuna pruriens seed.</title>
        <authorList>
            <person name="Nnadi N.E."/>
            <person name="Vos R."/>
            <person name="Hasami M.H."/>
            <person name="Devisetty U.K."/>
            <person name="Aguiy J.C."/>
        </authorList>
    </citation>
    <scope>NUCLEOTIDE SEQUENCE [LARGE SCALE GENOMIC DNA]</scope>
    <source>
        <strain evidence="3">JCA_2017</strain>
    </source>
</reference>
<comment type="caution">
    <text evidence="3">The sequence shown here is derived from an EMBL/GenBank/DDBJ whole genome shotgun (WGS) entry which is preliminary data.</text>
</comment>
<feature type="region of interest" description="Disordered" evidence="1">
    <location>
        <begin position="24"/>
        <end position="77"/>
    </location>
</feature>
<feature type="compositionally biased region" description="Basic and acidic residues" evidence="1">
    <location>
        <begin position="237"/>
        <end position="297"/>
    </location>
</feature>
<evidence type="ECO:0000313" key="3">
    <source>
        <dbReference type="EMBL" id="RDX78005.1"/>
    </source>
</evidence>
<feature type="region of interest" description="Disordered" evidence="1">
    <location>
        <begin position="228"/>
        <end position="309"/>
    </location>
</feature>
<accession>A0A371FI60</accession>
<dbReference type="EMBL" id="QJKJ01009000">
    <property type="protein sequence ID" value="RDX78005.1"/>
    <property type="molecule type" value="Genomic_DNA"/>
</dbReference>